<feature type="region of interest" description="Disordered" evidence="1">
    <location>
        <begin position="119"/>
        <end position="138"/>
    </location>
</feature>
<dbReference type="AlphaFoldDB" id="A0ABD1ECE4"/>
<organism evidence="2 3">
    <name type="scientific">Hypothenemus hampei</name>
    <name type="common">Coffee berry borer</name>
    <dbReference type="NCBI Taxonomy" id="57062"/>
    <lineage>
        <taxon>Eukaryota</taxon>
        <taxon>Metazoa</taxon>
        <taxon>Ecdysozoa</taxon>
        <taxon>Arthropoda</taxon>
        <taxon>Hexapoda</taxon>
        <taxon>Insecta</taxon>
        <taxon>Pterygota</taxon>
        <taxon>Neoptera</taxon>
        <taxon>Endopterygota</taxon>
        <taxon>Coleoptera</taxon>
        <taxon>Polyphaga</taxon>
        <taxon>Cucujiformia</taxon>
        <taxon>Curculionidae</taxon>
        <taxon>Scolytinae</taxon>
        <taxon>Hypothenemus</taxon>
    </lineage>
</organism>
<feature type="region of interest" description="Disordered" evidence="1">
    <location>
        <begin position="60"/>
        <end position="84"/>
    </location>
</feature>
<reference evidence="2 3" key="1">
    <citation type="submission" date="2024-05" db="EMBL/GenBank/DDBJ databases">
        <title>Genetic variation in Jamaican populations of the coffee berry borer (Hypothenemus hampei).</title>
        <authorList>
            <person name="Errbii M."/>
            <person name="Myrie A."/>
        </authorList>
    </citation>
    <scope>NUCLEOTIDE SEQUENCE [LARGE SCALE GENOMIC DNA]</scope>
    <source>
        <strain evidence="2">JA-Hopewell-2020-01-JO</strain>
        <tissue evidence="2">Whole body</tissue>
    </source>
</reference>
<evidence type="ECO:0000313" key="2">
    <source>
        <dbReference type="EMBL" id="KAL1492321.1"/>
    </source>
</evidence>
<accession>A0ABD1ECE4</accession>
<comment type="caution">
    <text evidence="2">The sequence shown here is derived from an EMBL/GenBank/DDBJ whole genome shotgun (WGS) entry which is preliminary data.</text>
</comment>
<evidence type="ECO:0000256" key="1">
    <source>
        <dbReference type="SAM" id="MobiDB-lite"/>
    </source>
</evidence>
<sequence length="188" mass="20543">MINRRREFSASDRCSVSLQFSSRVCCFELDLAITLAPPPALVGYSLVGVYPCAVWQPQTQTGQDSIGPIRNQRDTNNRSTPYPSQSVQIPVQIAVQPQTNTVVQPQVVLTACNCTNTEKEKTSSAEQQSSAPATSSTTTPMLFVPFTVPAFAPTMAATAVTTMPNMGTPKVIFRHNFCYTENSQYLAR</sequence>
<protein>
    <submittedName>
        <fullName evidence="2">Uncharacterized protein</fullName>
    </submittedName>
</protein>
<dbReference type="Proteomes" id="UP001566132">
    <property type="component" value="Unassembled WGS sequence"/>
</dbReference>
<proteinExistence type="predicted"/>
<name>A0ABD1ECE4_HYPHA</name>
<keyword evidence="3" id="KW-1185">Reference proteome</keyword>
<evidence type="ECO:0000313" key="3">
    <source>
        <dbReference type="Proteomes" id="UP001566132"/>
    </source>
</evidence>
<dbReference type="EMBL" id="JBDJPC010000008">
    <property type="protein sequence ID" value="KAL1492321.1"/>
    <property type="molecule type" value="Genomic_DNA"/>
</dbReference>
<feature type="compositionally biased region" description="Low complexity" evidence="1">
    <location>
        <begin position="124"/>
        <end position="138"/>
    </location>
</feature>
<gene>
    <name evidence="2" type="ORF">ABEB36_010582</name>
</gene>